<dbReference type="NCBIfam" id="TIGR04052">
    <property type="entry name" value="MbnP_like_WxW"/>
    <property type="match status" value="1"/>
</dbReference>
<evidence type="ECO:0000313" key="4">
    <source>
        <dbReference type="Proteomes" id="UP000067626"/>
    </source>
</evidence>
<dbReference type="Proteomes" id="UP000067626">
    <property type="component" value="Chromosome"/>
</dbReference>
<dbReference type="InterPro" id="IPR046863">
    <property type="entry name" value="MbnP-like_dom"/>
</dbReference>
<dbReference type="OrthoDB" id="64245at2"/>
<name>A0A0K1EBE0_CHOCO</name>
<evidence type="ECO:0000313" key="3">
    <source>
        <dbReference type="EMBL" id="AKT37898.1"/>
    </source>
</evidence>
<feature type="compositionally biased region" description="Low complexity" evidence="1">
    <location>
        <begin position="33"/>
        <end position="42"/>
    </location>
</feature>
<protein>
    <recommendedName>
        <fullName evidence="2">Copper-binding protein MbnP-like domain-containing protein</fullName>
    </recommendedName>
</protein>
<dbReference type="KEGG" id="ccro:CMC5_020410"/>
<dbReference type="AlphaFoldDB" id="A0A0K1EBE0"/>
<sequence>MRNDWVLGLSLGVCLGMSASLSVGCGGDDDGGSSDTTTTTSSGEGGAGGTGGTGGVGGTGGTGGSGGDGAGGGGTQQVELRFDGRVGDEAFDCSATYTGLGTTASEVRFTDFRLYIHDVRLISAESGDEVRLELEQDGLWQYQDLVLLDFENRTGACTNGTTDTNGVVRGTAPAGSYDGVVFKLGVPAALNHGDAAAAPSPLNLTAMFWNWQGGYKFVRVDSVPTGAPTAFNLHLGSTNCVGDPAAGESVTCERPNVIEVTLRGFDPLNAPVFVDYAGVIEANDLSTNAGGAPGCMSGIQDPECAPIFERLGLDIAQGTFLPTQQFFRVE</sequence>
<organism evidence="3 4">
    <name type="scientific">Chondromyces crocatus</name>
    <dbReference type="NCBI Taxonomy" id="52"/>
    <lineage>
        <taxon>Bacteria</taxon>
        <taxon>Pseudomonadati</taxon>
        <taxon>Myxococcota</taxon>
        <taxon>Polyangia</taxon>
        <taxon>Polyangiales</taxon>
        <taxon>Polyangiaceae</taxon>
        <taxon>Chondromyces</taxon>
    </lineage>
</organism>
<gene>
    <name evidence="3" type="ORF">CMC5_020410</name>
</gene>
<evidence type="ECO:0000259" key="2">
    <source>
        <dbReference type="Pfam" id="PF20243"/>
    </source>
</evidence>
<dbReference type="EMBL" id="CP012159">
    <property type="protein sequence ID" value="AKT37898.1"/>
    <property type="molecule type" value="Genomic_DNA"/>
</dbReference>
<proteinExistence type="predicted"/>
<dbReference type="PROSITE" id="PS51257">
    <property type="entry name" value="PROKAR_LIPOPROTEIN"/>
    <property type="match status" value="1"/>
</dbReference>
<feature type="domain" description="Copper-binding protein MbnP-like" evidence="2">
    <location>
        <begin position="75"/>
        <end position="297"/>
    </location>
</feature>
<dbReference type="Pfam" id="PF20243">
    <property type="entry name" value="MbnP"/>
    <property type="match status" value="1"/>
</dbReference>
<dbReference type="STRING" id="52.CMC5_020410"/>
<evidence type="ECO:0000256" key="1">
    <source>
        <dbReference type="SAM" id="MobiDB-lite"/>
    </source>
</evidence>
<dbReference type="PATRIC" id="fig|52.7.peg.2199"/>
<keyword evidence="4" id="KW-1185">Reference proteome</keyword>
<dbReference type="InterPro" id="IPR023977">
    <property type="entry name" value="MbnP-like"/>
</dbReference>
<reference evidence="3 4" key="1">
    <citation type="submission" date="2015-07" db="EMBL/GenBank/DDBJ databases">
        <title>Genome analysis of myxobacterium Chondromyces crocatus Cm c5 reveals a high potential for natural compound synthesis and the genetic basis for the loss of fruiting body formation.</title>
        <authorList>
            <person name="Zaburannyi N."/>
            <person name="Bunk B."/>
            <person name="Maier J."/>
            <person name="Overmann J."/>
            <person name="Mueller R."/>
        </authorList>
    </citation>
    <scope>NUCLEOTIDE SEQUENCE [LARGE SCALE GENOMIC DNA]</scope>
    <source>
        <strain evidence="3 4">Cm c5</strain>
    </source>
</reference>
<accession>A0A0K1EBE0</accession>
<feature type="compositionally biased region" description="Gly residues" evidence="1">
    <location>
        <begin position="43"/>
        <end position="75"/>
    </location>
</feature>
<feature type="region of interest" description="Disordered" evidence="1">
    <location>
        <begin position="29"/>
        <end position="77"/>
    </location>
</feature>